<keyword evidence="5" id="KW-0029">Amino-acid transport</keyword>
<keyword evidence="7" id="KW-0997">Cell inner membrane</keyword>
<dbReference type="GO" id="GO:0006865">
    <property type="term" value="P:amino acid transport"/>
    <property type="evidence" value="ECO:0007669"/>
    <property type="project" value="UniProtKB-UniRule"/>
</dbReference>
<dbReference type="KEGG" id="ess:ATZ33_07385"/>
<evidence type="ECO:0000256" key="3">
    <source>
        <dbReference type="ARBA" id="ARBA00022741"/>
    </source>
</evidence>
<evidence type="ECO:0000256" key="6">
    <source>
        <dbReference type="ARBA" id="ARBA00023122"/>
    </source>
</evidence>
<keyword evidence="7" id="KW-0472">Membrane</keyword>
<dbReference type="Pfam" id="PF00571">
    <property type="entry name" value="CBS"/>
    <property type="match status" value="1"/>
</dbReference>
<dbReference type="SUPFAM" id="SSF52540">
    <property type="entry name" value="P-loop containing nucleoside triphosphate hydrolases"/>
    <property type="match status" value="1"/>
</dbReference>
<reference evidence="10 12" key="1">
    <citation type="submission" date="2014-12" db="EMBL/GenBank/DDBJ databases">
        <title>Draft genome sequences of 29 type strains of Enterococci.</title>
        <authorList>
            <person name="Zhong Z."/>
            <person name="Sun Z."/>
            <person name="Liu W."/>
            <person name="Zhang W."/>
            <person name="Zhang H."/>
        </authorList>
    </citation>
    <scope>NUCLEOTIDE SEQUENCE [LARGE SCALE GENOMIC DNA]</scope>
    <source>
        <strain evidence="10 12">DSM 22801</strain>
    </source>
</reference>
<dbReference type="GO" id="GO:0005886">
    <property type="term" value="C:plasma membrane"/>
    <property type="evidence" value="ECO:0007669"/>
    <property type="project" value="UniProtKB-SubCell"/>
</dbReference>
<dbReference type="GO" id="GO:0031460">
    <property type="term" value="P:glycine betaine transport"/>
    <property type="evidence" value="ECO:0007669"/>
    <property type="project" value="InterPro"/>
</dbReference>
<reference evidence="9 11" key="2">
    <citation type="submission" date="2015-12" db="EMBL/GenBank/DDBJ databases">
        <authorList>
            <person name="Lauer A."/>
            <person name="Humrighouse B."/>
            <person name="Loparev V."/>
            <person name="Shewmaker P.L."/>
            <person name="Whitney A.M."/>
            <person name="McLaughlin R.W."/>
        </authorList>
    </citation>
    <scope>NUCLEOTIDE SEQUENCE [LARGE SCALE GENOMIC DNA]</scope>
    <source>
        <strain evidence="9 11">LMG 23085</strain>
    </source>
</reference>
<keyword evidence="6" id="KW-0129">CBS domain</keyword>
<dbReference type="Gene3D" id="3.40.50.300">
    <property type="entry name" value="P-loop containing nucleotide triphosphate hydrolases"/>
    <property type="match status" value="1"/>
</dbReference>
<comment type="subcellular location">
    <subcellularLocation>
        <location evidence="7">Cell inner membrane</location>
        <topology evidence="7">Peripheral membrane protein</topology>
    </subcellularLocation>
</comment>
<dbReference type="InterPro" id="IPR000644">
    <property type="entry name" value="CBS_dom"/>
</dbReference>
<dbReference type="PROSITE" id="PS00211">
    <property type="entry name" value="ABC_TRANSPORTER_1"/>
    <property type="match status" value="1"/>
</dbReference>
<organism evidence="10 12">
    <name type="scientific">Enterococcus silesiacus</name>
    <dbReference type="NCBI Taxonomy" id="332949"/>
    <lineage>
        <taxon>Bacteria</taxon>
        <taxon>Bacillati</taxon>
        <taxon>Bacillota</taxon>
        <taxon>Bacilli</taxon>
        <taxon>Lactobacillales</taxon>
        <taxon>Enterococcaceae</taxon>
        <taxon>Enterococcus</taxon>
    </lineage>
</organism>
<protein>
    <recommendedName>
        <fullName evidence="7">Quaternary amine transport ATP-binding protein</fullName>
        <ecNumber evidence="7">7.6.2.9</ecNumber>
    </recommendedName>
</protein>
<dbReference type="FunFam" id="3.40.50.300:FF:000201">
    <property type="entry name" value="Glycine betaine/L-proline ABC transporter ATP-binding protein"/>
    <property type="match status" value="1"/>
</dbReference>
<dbReference type="Proteomes" id="UP000183039">
    <property type="component" value="Unassembled WGS sequence"/>
</dbReference>
<dbReference type="EC" id="7.6.2.9" evidence="7"/>
<sequence length="396" mass="44296">MPKVQVSHLTKIFGKKSKQALDMIKENKDKTEILKKTGATVGVYDVNFEVEEGEIFVIMGLSGSGKSTLIRLLNRLIEPTSGNIFIDNQDISKLDKEGLREVRRNKMSMVFQNFGLFPHRTILENTEYGLEVRGVPKEERTAKAEQALENSSLLAFKDQFPNQLSGGMQQRVGLARALANDPEILLMDEAFSALDPLIRREMQDELVDLQENVKKTIIFITHDLNEALRIGDRIALMKDGQIMQIGTGEEILTNPANDYVRTFVEDVDRSKVLTAQNIMVPALTTNIEIDGPTVALTRMRQEEVSMLLAVDKKRQLKGVVRAERALEARKAGKPLTDYVDTDITSIDKDMLVNDIFPIIYDSPTPVAVTDNNKLLGVVIRGSVLEALAETEVNINE</sequence>
<dbReference type="GO" id="GO:0016887">
    <property type="term" value="F:ATP hydrolysis activity"/>
    <property type="evidence" value="ECO:0007669"/>
    <property type="project" value="UniProtKB-UniRule"/>
</dbReference>
<evidence type="ECO:0000313" key="11">
    <source>
        <dbReference type="Proteomes" id="UP000065511"/>
    </source>
</evidence>
<dbReference type="Proteomes" id="UP000065511">
    <property type="component" value="Chromosome"/>
</dbReference>
<evidence type="ECO:0000256" key="5">
    <source>
        <dbReference type="ARBA" id="ARBA00022970"/>
    </source>
</evidence>
<keyword evidence="11" id="KW-1185">Reference proteome</keyword>
<keyword evidence="7" id="KW-1003">Cell membrane</keyword>
<dbReference type="CDD" id="cd03294">
    <property type="entry name" value="ABC_Pro_Gly_Betaine"/>
    <property type="match status" value="1"/>
</dbReference>
<dbReference type="EMBL" id="CP013614">
    <property type="protein sequence ID" value="ALS01197.1"/>
    <property type="molecule type" value="Genomic_DNA"/>
</dbReference>
<dbReference type="InterPro" id="IPR051921">
    <property type="entry name" value="ABC_osmolyte_uptake_ATP-bind"/>
</dbReference>
<dbReference type="GO" id="GO:0006970">
    <property type="term" value="P:response to osmotic stress"/>
    <property type="evidence" value="ECO:0007669"/>
    <property type="project" value="UniProtKB-ARBA"/>
</dbReference>
<proteinExistence type="inferred from homology"/>
<evidence type="ECO:0000256" key="2">
    <source>
        <dbReference type="ARBA" id="ARBA00022448"/>
    </source>
</evidence>
<evidence type="ECO:0000256" key="7">
    <source>
        <dbReference type="RuleBase" id="RU369116"/>
    </source>
</evidence>
<dbReference type="RefSeq" id="WP_071876977.1">
    <property type="nucleotide sequence ID" value="NZ_JXLC01000005.1"/>
</dbReference>
<dbReference type="NCBIfam" id="TIGR01186">
    <property type="entry name" value="proV"/>
    <property type="match status" value="1"/>
</dbReference>
<dbReference type="Gene3D" id="3.10.580.10">
    <property type="entry name" value="CBS-domain"/>
    <property type="match status" value="1"/>
</dbReference>
<dbReference type="PROSITE" id="PS50893">
    <property type="entry name" value="ABC_TRANSPORTER_2"/>
    <property type="match status" value="1"/>
</dbReference>
<dbReference type="SUPFAM" id="SSF54631">
    <property type="entry name" value="CBS-domain pair"/>
    <property type="match status" value="1"/>
</dbReference>
<dbReference type="InterPro" id="IPR017871">
    <property type="entry name" value="ABC_transporter-like_CS"/>
</dbReference>
<evidence type="ECO:0000259" key="8">
    <source>
        <dbReference type="PROSITE" id="PS50893"/>
    </source>
</evidence>
<dbReference type="GO" id="GO:0015418">
    <property type="term" value="F:ABC-type quaternary ammonium compound transporting activity"/>
    <property type="evidence" value="ECO:0007669"/>
    <property type="project" value="UniProtKB-EC"/>
</dbReference>
<dbReference type="InterPro" id="IPR027417">
    <property type="entry name" value="P-loop_NTPase"/>
</dbReference>
<feature type="domain" description="ABC transporter" evidence="8">
    <location>
        <begin position="28"/>
        <end position="264"/>
    </location>
</feature>
<evidence type="ECO:0000313" key="12">
    <source>
        <dbReference type="Proteomes" id="UP000183039"/>
    </source>
</evidence>
<dbReference type="Pfam" id="PF00005">
    <property type="entry name" value="ABC_tran"/>
    <property type="match status" value="1"/>
</dbReference>
<gene>
    <name evidence="9" type="ORF">ATZ33_07385</name>
    <name evidence="10" type="ORF">RV15_GL003020</name>
</gene>
<dbReference type="InterPro" id="IPR003439">
    <property type="entry name" value="ABC_transporter-like_ATP-bd"/>
</dbReference>
<evidence type="ECO:0000256" key="4">
    <source>
        <dbReference type="ARBA" id="ARBA00022840"/>
    </source>
</evidence>
<name>A0A0S3KA51_9ENTE</name>
<keyword evidence="4 7" id="KW-0067">ATP-binding</keyword>
<comment type="catalytic activity">
    <reaction evidence="7">
        <text>a quaternary ammonium(out) + ATP + H2O = a quaternary ammonium(in) + ADP + phosphate + H(+)</text>
        <dbReference type="Rhea" id="RHEA:11036"/>
        <dbReference type="ChEBI" id="CHEBI:15377"/>
        <dbReference type="ChEBI" id="CHEBI:15378"/>
        <dbReference type="ChEBI" id="CHEBI:30616"/>
        <dbReference type="ChEBI" id="CHEBI:35267"/>
        <dbReference type="ChEBI" id="CHEBI:43474"/>
        <dbReference type="ChEBI" id="CHEBI:456216"/>
    </reaction>
</comment>
<evidence type="ECO:0000313" key="10">
    <source>
        <dbReference type="EMBL" id="OJG92595.1"/>
    </source>
</evidence>
<evidence type="ECO:0000313" key="9">
    <source>
        <dbReference type="EMBL" id="ALS01197.1"/>
    </source>
</evidence>
<dbReference type="InterPro" id="IPR003593">
    <property type="entry name" value="AAA+_ATPase"/>
</dbReference>
<dbReference type="InterPro" id="IPR046342">
    <property type="entry name" value="CBS_dom_sf"/>
</dbReference>
<evidence type="ECO:0000256" key="1">
    <source>
        <dbReference type="ARBA" id="ARBA00005417"/>
    </source>
</evidence>
<dbReference type="SMART" id="SM00382">
    <property type="entry name" value="AAA"/>
    <property type="match status" value="1"/>
</dbReference>
<comment type="similarity">
    <text evidence="1 7">Belongs to the ABC transporter superfamily.</text>
</comment>
<dbReference type="EMBL" id="JXLC01000005">
    <property type="protein sequence ID" value="OJG92595.1"/>
    <property type="molecule type" value="Genomic_DNA"/>
</dbReference>
<keyword evidence="3 7" id="KW-0547">Nucleotide-binding</keyword>
<dbReference type="PANTHER" id="PTHR43869">
    <property type="entry name" value="GLYCINE BETAINE/PROLINE BETAINE TRANSPORT SYSTEM ATP-BINDING PROTEIN PROV"/>
    <property type="match status" value="1"/>
</dbReference>
<dbReference type="InterPro" id="IPR005892">
    <property type="entry name" value="Gly-betaine_transp_ATP-bd"/>
</dbReference>
<comment type="subunit">
    <text evidence="7">The complex is probably composed of two ATP-binding proteins, two transmembrane proteins and a solute-binding protein.</text>
</comment>
<accession>A0A0S3KA51</accession>
<dbReference type="PANTHER" id="PTHR43869:SF1">
    <property type="entry name" value="GLYCINE BETAINE_PROLINE BETAINE TRANSPORT SYSTEM ATP-BINDING PROTEIN PROV"/>
    <property type="match status" value="1"/>
</dbReference>
<dbReference type="AlphaFoldDB" id="A0A0S3KA51"/>
<dbReference type="GO" id="GO:0005524">
    <property type="term" value="F:ATP binding"/>
    <property type="evidence" value="ECO:0007669"/>
    <property type="project" value="UniProtKB-UniRule"/>
</dbReference>
<keyword evidence="2 7" id="KW-0813">Transport</keyword>